<accession>A0A0H5DQX0</accession>
<dbReference type="Gene3D" id="3.40.50.1980">
    <property type="entry name" value="Nitrogenase molybdenum iron protein domain"/>
    <property type="match status" value="2"/>
</dbReference>
<keyword evidence="1" id="KW-0472">Membrane</keyword>
<evidence type="ECO:0000259" key="2">
    <source>
        <dbReference type="PROSITE" id="PS50983"/>
    </source>
</evidence>
<keyword evidence="1" id="KW-0812">Transmembrane</keyword>
<organism evidence="3 4">
    <name type="scientific">Estrella lausannensis</name>
    <dbReference type="NCBI Taxonomy" id="483423"/>
    <lineage>
        <taxon>Bacteria</taxon>
        <taxon>Pseudomonadati</taxon>
        <taxon>Chlamydiota</taxon>
        <taxon>Chlamydiia</taxon>
        <taxon>Parachlamydiales</taxon>
        <taxon>Candidatus Criblamydiaceae</taxon>
        <taxon>Estrella</taxon>
    </lineage>
</organism>
<evidence type="ECO:0000256" key="1">
    <source>
        <dbReference type="SAM" id="Phobius"/>
    </source>
</evidence>
<reference evidence="4" key="1">
    <citation type="submission" date="2015-06" db="EMBL/GenBank/DDBJ databases">
        <authorList>
            <person name="Bertelli C."/>
        </authorList>
    </citation>
    <scope>NUCLEOTIDE SEQUENCE [LARGE SCALE GENOMIC DNA]</scope>
    <source>
        <strain evidence="4">CRIB-30</strain>
    </source>
</reference>
<evidence type="ECO:0000313" key="3">
    <source>
        <dbReference type="EMBL" id="CRX38518.1"/>
    </source>
</evidence>
<dbReference type="SUPFAM" id="SSF53807">
    <property type="entry name" value="Helical backbone' metal receptor"/>
    <property type="match status" value="1"/>
</dbReference>
<dbReference type="OrthoDB" id="20643at2"/>
<proteinExistence type="predicted"/>
<dbReference type="PANTHER" id="PTHR30535:SF34">
    <property type="entry name" value="MOLYBDATE-BINDING PROTEIN MOLA"/>
    <property type="match status" value="1"/>
</dbReference>
<dbReference type="RefSeq" id="WP_098038376.1">
    <property type="nucleotide sequence ID" value="NZ_CWGJ01000012.1"/>
</dbReference>
<keyword evidence="1" id="KW-1133">Transmembrane helix</keyword>
<evidence type="ECO:0000313" key="4">
    <source>
        <dbReference type="Proteomes" id="UP000220251"/>
    </source>
</evidence>
<dbReference type="PROSITE" id="PS50983">
    <property type="entry name" value="FE_B12_PBP"/>
    <property type="match status" value="1"/>
</dbReference>
<dbReference type="AlphaFoldDB" id="A0A0H5DQX0"/>
<name>A0A0H5DQX0_9BACT</name>
<dbReference type="EMBL" id="CWGJ01000012">
    <property type="protein sequence ID" value="CRX38518.1"/>
    <property type="molecule type" value="Genomic_DNA"/>
</dbReference>
<keyword evidence="4" id="KW-1185">Reference proteome</keyword>
<sequence>MFTRPIATYTIAFLLIFSWWMLAFRLHEADEPKSIIHKGSAAHSRELLIHEETTCQLVEKEVLKRALFGDTNLMAELILRWDIEAKILEKDGVKGIKRLSDDKLIESQKIARLLHVGRTETSSFSYRSDEMSVVIDDMGSPFDLTLKREKILPQTYMAASILLALKGQESIIALPKGLKKQNHIYPSELTDSIPLEFDRYASEAICTQQPDIAFVSKYYSNPSSIDLLRSQEVDLFFVRDISSVEDLQEAINDISDVIGEPMKGRLLKTFVEAVFIAIDNWRTGCGFSLQGKKVMALTYYNRFFLPGKKTLTDHLLKRMGVDNYAALLPQDPRLESFSVPITEEEIAYFNPDLMIVLTDKPSEMEKLLSARPFLDEITAKIQNTISYISEDIQLTPSQVIALAYLDLNASVVKLFQRETSAKTGQH</sequence>
<dbReference type="PANTHER" id="PTHR30535">
    <property type="entry name" value="VITAMIN B12-BINDING PROTEIN"/>
    <property type="match status" value="1"/>
</dbReference>
<feature type="domain" description="Fe/B12 periplasmic-binding" evidence="2">
    <location>
        <begin position="150"/>
        <end position="419"/>
    </location>
</feature>
<dbReference type="Proteomes" id="UP000220251">
    <property type="component" value="Unassembled WGS sequence"/>
</dbReference>
<dbReference type="InterPro" id="IPR002491">
    <property type="entry name" value="ABC_transptr_periplasmic_BD"/>
</dbReference>
<gene>
    <name evidence="3" type="ORF">ELAC_1176</name>
</gene>
<feature type="transmembrane region" description="Helical" evidence="1">
    <location>
        <begin position="6"/>
        <end position="24"/>
    </location>
</feature>
<protein>
    <submittedName>
        <fullName evidence="3">ABC-type transporter, substrate-binding protein</fullName>
    </submittedName>
</protein>
<dbReference type="InterPro" id="IPR050902">
    <property type="entry name" value="ABC_Transporter_SBP"/>
</dbReference>